<dbReference type="SUPFAM" id="SSF55729">
    <property type="entry name" value="Acyl-CoA N-acyltransferases (Nat)"/>
    <property type="match status" value="1"/>
</dbReference>
<dbReference type="EC" id="2.3.1.-" evidence="2"/>
<evidence type="ECO:0000313" key="2">
    <source>
        <dbReference type="EMBL" id="NRT58223.1"/>
    </source>
</evidence>
<keyword evidence="2" id="KW-0808">Transferase</keyword>
<dbReference type="PANTHER" id="PTHR43072">
    <property type="entry name" value="N-ACETYLTRANSFERASE"/>
    <property type="match status" value="1"/>
</dbReference>
<protein>
    <submittedName>
        <fullName evidence="2">Acetyltransferase</fullName>
        <ecNumber evidence="2">2.3.1.-</ecNumber>
    </submittedName>
</protein>
<dbReference type="Pfam" id="PF00583">
    <property type="entry name" value="Acetyltransf_1"/>
    <property type="match status" value="1"/>
</dbReference>
<keyword evidence="2" id="KW-0012">Acyltransferase</keyword>
<dbReference type="PROSITE" id="PS51186">
    <property type="entry name" value="GNAT"/>
    <property type="match status" value="1"/>
</dbReference>
<dbReference type="InterPro" id="IPR016181">
    <property type="entry name" value="Acyl_CoA_acyltransferase"/>
</dbReference>
<comment type="caution">
    <text evidence="2">The sequence shown here is derived from an EMBL/GenBank/DDBJ whole genome shotgun (WGS) entry which is preliminary data.</text>
</comment>
<dbReference type="GO" id="GO:0016746">
    <property type="term" value="F:acyltransferase activity"/>
    <property type="evidence" value="ECO:0007669"/>
    <property type="project" value="UniProtKB-KW"/>
</dbReference>
<reference evidence="2 3" key="1">
    <citation type="submission" date="2020-05" db="EMBL/GenBank/DDBJ databases">
        <title>Genomic Encyclopedia of Type Strains, Phase IV (KMG-V): Genome sequencing to study the core and pangenomes of soil and plant-associated prokaryotes.</title>
        <authorList>
            <person name="Whitman W."/>
        </authorList>
    </citation>
    <scope>NUCLEOTIDE SEQUENCE [LARGE SCALE GENOMIC DNA]</scope>
    <source>
        <strain evidence="2 3">C29</strain>
    </source>
</reference>
<evidence type="ECO:0000259" key="1">
    <source>
        <dbReference type="PROSITE" id="PS51186"/>
    </source>
</evidence>
<keyword evidence="3" id="KW-1185">Reference proteome</keyword>
<feature type="domain" description="N-acetyltransferase" evidence="1">
    <location>
        <begin position="15"/>
        <end position="163"/>
    </location>
</feature>
<gene>
    <name evidence="2" type="ORF">HNQ01_003990</name>
</gene>
<sequence>MSLEIVRTHVAHFEGLYTAIDEVARERRYLAFFQAPPVEAAFGFFRSIVENDQCQFVALDGRAVIGWCDILPKPWDACAHVGALGMGVVRAARRRGAGTRLLTAAIDCAESKGLSRIELAVRADNRDAIGLYTRFGFALEGMSRRAYRVDGQFVDVATMARLT</sequence>
<organism evidence="2 3">
    <name type="scientific">Sphaerotilus uruguayifluvii</name>
    <dbReference type="NCBI Taxonomy" id="2735897"/>
    <lineage>
        <taxon>Bacteria</taxon>
        <taxon>Pseudomonadati</taxon>
        <taxon>Pseudomonadota</taxon>
        <taxon>Betaproteobacteria</taxon>
        <taxon>Burkholderiales</taxon>
        <taxon>Sphaerotilaceae</taxon>
        <taxon>Sphaerotilus</taxon>
    </lineage>
</organism>
<proteinExistence type="predicted"/>
<name>A0ABX2G9Q3_9BURK</name>
<dbReference type="InterPro" id="IPR000182">
    <property type="entry name" value="GNAT_dom"/>
</dbReference>
<dbReference type="Proteomes" id="UP001516061">
    <property type="component" value="Unassembled WGS sequence"/>
</dbReference>
<accession>A0ABX2G9Q3</accession>
<dbReference type="RefSeq" id="WP_173807254.1">
    <property type="nucleotide sequence ID" value="NZ_JABSNM010000025.1"/>
</dbReference>
<dbReference type="Gene3D" id="3.40.630.30">
    <property type="match status" value="1"/>
</dbReference>
<dbReference type="CDD" id="cd04301">
    <property type="entry name" value="NAT_SF"/>
    <property type="match status" value="1"/>
</dbReference>
<dbReference type="EMBL" id="JABSNM010000025">
    <property type="protein sequence ID" value="NRT58223.1"/>
    <property type="molecule type" value="Genomic_DNA"/>
</dbReference>
<evidence type="ECO:0000313" key="3">
    <source>
        <dbReference type="Proteomes" id="UP001516061"/>
    </source>
</evidence>